<evidence type="ECO:0000313" key="2">
    <source>
        <dbReference type="EMBL" id="MFD0287721.1"/>
    </source>
</evidence>
<evidence type="ECO:0000313" key="3">
    <source>
        <dbReference type="Proteomes" id="UP001596957"/>
    </source>
</evidence>
<dbReference type="EMBL" id="JBHTEC010000004">
    <property type="protein sequence ID" value="MFD0287721.1"/>
    <property type="molecule type" value="Genomic_DNA"/>
</dbReference>
<proteinExistence type="predicted"/>
<dbReference type="RefSeq" id="WP_381256005.1">
    <property type="nucleotide sequence ID" value="NZ_JBHTBI010000014.1"/>
</dbReference>
<sequence length="141" mass="14743">MSAATTSTTNSSTSVPKISAVRLQALVTTWSITGFVVFGIAWALGLEADWWQRLVLALPVAGLAVLDAYDIGPVIEFRARLTHTLADLNWVQVPLAIAGAAWLLGLMPGVGERLVIGALIVLVAVLYNFAPHAAAPAGGAR</sequence>
<feature type="transmembrane region" description="Helical" evidence="1">
    <location>
        <begin position="50"/>
        <end position="69"/>
    </location>
</feature>
<evidence type="ECO:0000256" key="1">
    <source>
        <dbReference type="SAM" id="Phobius"/>
    </source>
</evidence>
<name>A0ABW2VT72_9ACTN</name>
<keyword evidence="1" id="KW-0472">Membrane</keyword>
<organism evidence="2 3">
    <name type="scientific">Streptomyces lutosisoli</name>
    <dbReference type="NCBI Taxonomy" id="2665721"/>
    <lineage>
        <taxon>Bacteria</taxon>
        <taxon>Bacillati</taxon>
        <taxon>Actinomycetota</taxon>
        <taxon>Actinomycetes</taxon>
        <taxon>Kitasatosporales</taxon>
        <taxon>Streptomycetaceae</taxon>
        <taxon>Streptomyces</taxon>
    </lineage>
</organism>
<comment type="caution">
    <text evidence="2">The sequence shown here is derived from an EMBL/GenBank/DDBJ whole genome shotgun (WGS) entry which is preliminary data.</text>
</comment>
<protein>
    <recommendedName>
        <fullName evidence="4">SPW repeat-containing protein</fullName>
    </recommendedName>
</protein>
<keyword evidence="1" id="KW-0812">Transmembrane</keyword>
<evidence type="ECO:0008006" key="4">
    <source>
        <dbReference type="Google" id="ProtNLM"/>
    </source>
</evidence>
<dbReference type="Proteomes" id="UP001596957">
    <property type="component" value="Unassembled WGS sequence"/>
</dbReference>
<keyword evidence="1" id="KW-1133">Transmembrane helix</keyword>
<keyword evidence="3" id="KW-1185">Reference proteome</keyword>
<reference evidence="3" key="1">
    <citation type="journal article" date="2019" name="Int. J. Syst. Evol. Microbiol.">
        <title>The Global Catalogue of Microorganisms (GCM) 10K type strain sequencing project: providing services to taxonomists for standard genome sequencing and annotation.</title>
        <authorList>
            <consortium name="The Broad Institute Genomics Platform"/>
            <consortium name="The Broad Institute Genome Sequencing Center for Infectious Disease"/>
            <person name="Wu L."/>
            <person name="Ma J."/>
        </authorList>
    </citation>
    <scope>NUCLEOTIDE SEQUENCE [LARGE SCALE GENOMIC DNA]</scope>
    <source>
        <strain evidence="3">CGMCC 4.7198</strain>
    </source>
</reference>
<feature type="transmembrane region" description="Helical" evidence="1">
    <location>
        <begin position="90"/>
        <end position="108"/>
    </location>
</feature>
<feature type="transmembrane region" description="Helical" evidence="1">
    <location>
        <begin position="21"/>
        <end position="44"/>
    </location>
</feature>
<gene>
    <name evidence="2" type="ORF">ACFQZP_40080</name>
</gene>
<feature type="transmembrane region" description="Helical" evidence="1">
    <location>
        <begin position="114"/>
        <end position="135"/>
    </location>
</feature>
<accession>A0ABW2VT72</accession>